<feature type="region of interest" description="Disordered" evidence="1">
    <location>
        <begin position="108"/>
        <end position="141"/>
    </location>
</feature>
<name>A0A2R7Y3E7_9ARCH</name>
<dbReference type="SUPFAM" id="SSF50249">
    <property type="entry name" value="Nucleic acid-binding proteins"/>
    <property type="match status" value="1"/>
</dbReference>
<feature type="compositionally biased region" description="Basic residues" evidence="1">
    <location>
        <begin position="127"/>
        <end position="141"/>
    </location>
</feature>
<gene>
    <name evidence="3" type="ORF">B9J98_05180</name>
</gene>
<reference evidence="3 4" key="1">
    <citation type="submission" date="2017-04" db="EMBL/GenBank/DDBJ databases">
        <title>Draft Aigarchaeota genome from a New Zealand hot spring.</title>
        <authorList>
            <person name="Reysenbach A.-L."/>
            <person name="Donaho J.A."/>
            <person name="Gerhart J."/>
            <person name="Kelley J.F."/>
            <person name="Kouba K."/>
            <person name="Podar M."/>
            <person name="Stott M."/>
        </authorList>
    </citation>
    <scope>NUCLEOTIDE SEQUENCE [LARGE SCALE GENOMIC DNA]</scope>
    <source>
        <strain evidence="3">NZ13_MG1</strain>
    </source>
</reference>
<evidence type="ECO:0000256" key="1">
    <source>
        <dbReference type="SAM" id="MobiDB-lite"/>
    </source>
</evidence>
<feature type="domain" description="Single-stranded DNA binding protein Ssb-like OB fold" evidence="2">
    <location>
        <begin position="10"/>
        <end position="99"/>
    </location>
</feature>
<dbReference type="PANTHER" id="PTHR31472">
    <property type="entry name" value="OS05G0244600 PROTEIN"/>
    <property type="match status" value="1"/>
</dbReference>
<accession>A0A2R7Y3E7</accession>
<dbReference type="Gene3D" id="2.40.50.140">
    <property type="entry name" value="Nucleic acid-binding proteins"/>
    <property type="match status" value="1"/>
</dbReference>
<dbReference type="Pfam" id="PF21473">
    <property type="entry name" value="OB_Ssb-like"/>
    <property type="match status" value="1"/>
</dbReference>
<dbReference type="EMBL" id="NDWU01000012">
    <property type="protein sequence ID" value="PUA31887.1"/>
    <property type="molecule type" value="Genomic_DNA"/>
</dbReference>
<dbReference type="AlphaFoldDB" id="A0A2R7Y3E7"/>
<protein>
    <recommendedName>
        <fullName evidence="2">Single-stranded DNA binding protein Ssb-like OB fold domain-containing protein</fullName>
    </recommendedName>
</protein>
<evidence type="ECO:0000313" key="3">
    <source>
        <dbReference type="EMBL" id="PUA31887.1"/>
    </source>
</evidence>
<dbReference type="PANTHER" id="PTHR31472:SF5">
    <property type="entry name" value="OS05G0244600 PROTEIN"/>
    <property type="match status" value="1"/>
</dbReference>
<sequence>MSGLVKIGNLNPWSRSVNLLAKVVKKDEERFVASKFDQREHRLTETLIADETGAITLVLWDENVDKINEGDVVKITNAFVKPFKGFMQLNLGRYGSIEVVDEKIPSVNTENNLSTRSLPPEEGYGRPRGRRFQTGRRGRQK</sequence>
<proteinExistence type="predicted"/>
<dbReference type="InterPro" id="IPR048970">
    <property type="entry name" value="OB_Ssb-like"/>
</dbReference>
<dbReference type="Proteomes" id="UP000244066">
    <property type="component" value="Unassembled WGS sequence"/>
</dbReference>
<organism evidence="3 4">
    <name type="scientific">Candidatus Terraquivivens tikiterensis</name>
    <dbReference type="NCBI Taxonomy" id="1980982"/>
    <lineage>
        <taxon>Archaea</taxon>
        <taxon>Nitrososphaerota</taxon>
        <taxon>Candidatus Wolframiiraptoraceae</taxon>
        <taxon>Candidatus Terraquivivens</taxon>
    </lineage>
</organism>
<dbReference type="InterPro" id="IPR012340">
    <property type="entry name" value="NA-bd_OB-fold"/>
</dbReference>
<evidence type="ECO:0000313" key="4">
    <source>
        <dbReference type="Proteomes" id="UP000244066"/>
    </source>
</evidence>
<comment type="caution">
    <text evidence="3">The sequence shown here is derived from an EMBL/GenBank/DDBJ whole genome shotgun (WGS) entry which is preliminary data.</text>
</comment>
<dbReference type="CDD" id="cd04491">
    <property type="entry name" value="SoSSB_OBF"/>
    <property type="match status" value="1"/>
</dbReference>
<evidence type="ECO:0000259" key="2">
    <source>
        <dbReference type="Pfam" id="PF21473"/>
    </source>
</evidence>
<feature type="compositionally biased region" description="Polar residues" evidence="1">
    <location>
        <begin position="108"/>
        <end position="117"/>
    </location>
</feature>